<comment type="caution">
    <text evidence="2">The sequence shown here is derived from an EMBL/GenBank/DDBJ whole genome shotgun (WGS) entry which is preliminary data.</text>
</comment>
<protein>
    <submittedName>
        <fullName evidence="2">Uncharacterized protein</fullName>
    </submittedName>
</protein>
<reference evidence="2 3" key="1">
    <citation type="submission" date="2024-01" db="EMBL/GenBank/DDBJ databases">
        <title>A draft genome for a cacao thread blight-causing isolate of Paramarasmius palmivorus.</title>
        <authorList>
            <person name="Baruah I.K."/>
            <person name="Bukari Y."/>
            <person name="Amoako-Attah I."/>
            <person name="Meinhardt L.W."/>
            <person name="Bailey B.A."/>
            <person name="Cohen S.P."/>
        </authorList>
    </citation>
    <scope>NUCLEOTIDE SEQUENCE [LARGE SCALE GENOMIC DNA]</scope>
    <source>
        <strain evidence="2 3">GH-12</strain>
    </source>
</reference>
<keyword evidence="3" id="KW-1185">Reference proteome</keyword>
<evidence type="ECO:0000256" key="1">
    <source>
        <dbReference type="SAM" id="MobiDB-lite"/>
    </source>
</evidence>
<gene>
    <name evidence="2" type="ORF">VNI00_011852</name>
</gene>
<evidence type="ECO:0000313" key="2">
    <source>
        <dbReference type="EMBL" id="KAK7035559.1"/>
    </source>
</evidence>
<proteinExistence type="predicted"/>
<feature type="region of interest" description="Disordered" evidence="1">
    <location>
        <begin position="90"/>
        <end position="138"/>
    </location>
</feature>
<accession>A0AAW0C901</accession>
<sequence length="251" mass="28831">MYTFVNKDAVIGPYWQRHPSYDDVDISDPVLSSENRQEVTLRYNKMAQVEELDKISDSIYLESTGDPENGSKSSPMLKFSRRRSLLLARLSRDTDSENDDDEVSKSSKNEEDSGSDGVTNLPTDAGSHASDGTDSDEGSISNSRCFKYHLISFPSHEELTQRRPKALWKFALYHVIRDIQSGTLNWKTISARREWRQRYIESVKLHEGNHFLDTISMETDADDLTLWHAIALFQMRRDIADRSGRVSVRYN</sequence>
<name>A0AAW0C901_9AGAR</name>
<dbReference type="AlphaFoldDB" id="A0AAW0C901"/>
<evidence type="ECO:0000313" key="3">
    <source>
        <dbReference type="Proteomes" id="UP001383192"/>
    </source>
</evidence>
<dbReference type="Proteomes" id="UP001383192">
    <property type="component" value="Unassembled WGS sequence"/>
</dbReference>
<dbReference type="EMBL" id="JAYKXP010000052">
    <property type="protein sequence ID" value="KAK7035559.1"/>
    <property type="molecule type" value="Genomic_DNA"/>
</dbReference>
<organism evidence="2 3">
    <name type="scientific">Paramarasmius palmivorus</name>
    <dbReference type="NCBI Taxonomy" id="297713"/>
    <lineage>
        <taxon>Eukaryota</taxon>
        <taxon>Fungi</taxon>
        <taxon>Dikarya</taxon>
        <taxon>Basidiomycota</taxon>
        <taxon>Agaricomycotina</taxon>
        <taxon>Agaricomycetes</taxon>
        <taxon>Agaricomycetidae</taxon>
        <taxon>Agaricales</taxon>
        <taxon>Marasmiineae</taxon>
        <taxon>Marasmiaceae</taxon>
        <taxon>Paramarasmius</taxon>
    </lineage>
</organism>